<evidence type="ECO:0008006" key="2">
    <source>
        <dbReference type="Google" id="ProtNLM"/>
    </source>
</evidence>
<reference evidence="1" key="1">
    <citation type="submission" date="2019-08" db="EMBL/GenBank/DDBJ databases">
        <authorList>
            <person name="Kucharzyk K."/>
            <person name="Murdoch R.W."/>
            <person name="Higgins S."/>
            <person name="Loffler F."/>
        </authorList>
    </citation>
    <scope>NUCLEOTIDE SEQUENCE</scope>
</reference>
<protein>
    <recommendedName>
        <fullName evidence="2">Clostripain</fullName>
    </recommendedName>
</protein>
<sequence>MADPNNLYKFIAWGMRTYPAEHYMVIISGHGTDFVGGLTDLSHSSNYIMGIPEMFKAISLGSINSDFPIDILLLDMCFMNSIETLYEVSQYDNNIKVLINYTNFAPYEGLNYSHLINIINKGYRAQSTDLLVKNLIETLSYDLTAYKLDKASLEAIKNNFDALGLAYLNKVLKSTPLNLLESLHGNSDNLRDYNQFEEGFIKYVESIDKTLKTMVIFSKYDFYGVNSSINITCTEIGRLIGFYSKLAFSKKNHWTKLLSKVNPNEVNTKKVMVRTLDSSISSVHYILELNVH</sequence>
<organism evidence="1">
    <name type="scientific">bioreactor metagenome</name>
    <dbReference type="NCBI Taxonomy" id="1076179"/>
    <lineage>
        <taxon>unclassified sequences</taxon>
        <taxon>metagenomes</taxon>
        <taxon>ecological metagenomes</taxon>
    </lineage>
</organism>
<dbReference type="Gene3D" id="3.40.50.11970">
    <property type="match status" value="1"/>
</dbReference>
<accession>A0A645CN99</accession>
<comment type="caution">
    <text evidence="1">The sequence shown here is derived from an EMBL/GenBank/DDBJ whole genome shotgun (WGS) entry which is preliminary data.</text>
</comment>
<evidence type="ECO:0000313" key="1">
    <source>
        <dbReference type="EMBL" id="MPM78506.1"/>
    </source>
</evidence>
<dbReference type="EMBL" id="VSSQ01028691">
    <property type="protein sequence ID" value="MPM78506.1"/>
    <property type="molecule type" value="Genomic_DNA"/>
</dbReference>
<dbReference type="InterPro" id="IPR005077">
    <property type="entry name" value="Peptidase_C11"/>
</dbReference>
<dbReference type="Pfam" id="PF03415">
    <property type="entry name" value="Peptidase_C11"/>
    <property type="match status" value="1"/>
</dbReference>
<dbReference type="PANTHER" id="PTHR37835:SF1">
    <property type="entry name" value="ALPHA-CLOSTRIPAIN"/>
    <property type="match status" value="1"/>
</dbReference>
<dbReference type="AlphaFoldDB" id="A0A645CN99"/>
<name>A0A645CN99_9ZZZZ</name>
<proteinExistence type="predicted"/>
<dbReference type="PANTHER" id="PTHR37835">
    <property type="entry name" value="ALPHA-CLOSTRIPAIN"/>
    <property type="match status" value="1"/>
</dbReference>
<gene>
    <name evidence="1" type="ORF">SDC9_125517</name>
</gene>